<proteinExistence type="predicted"/>
<sequence>TLEKENGGDLTMRFASSTSILDCTPKCAIQLTLGSTSSPQINYIYILATTRALTKSTSNWPTAEHIRVGFFLCSTVGYIEDEGCFINQNWNDEAMDENNQGHLLKVSERTRLLRAQYFSGIAGNGDGGTYVARTNLAPDTVFLKTTSGIVFQLHKPQAILEQLNGLTLI</sequence>
<comment type="caution">
    <text evidence="1">The sequence shown here is derived from an EMBL/GenBank/DDBJ whole genome shotgun (WGS) entry which is preliminary data.</text>
</comment>
<accession>A0A0F8VJ59</accession>
<gene>
    <name evidence="1" type="ORF">LCGC14_3167180</name>
</gene>
<evidence type="ECO:0000313" key="1">
    <source>
        <dbReference type="EMBL" id="KKK44397.1"/>
    </source>
</evidence>
<protein>
    <submittedName>
        <fullName evidence="1">Uncharacterized protein</fullName>
    </submittedName>
</protein>
<feature type="non-terminal residue" evidence="1">
    <location>
        <position position="1"/>
    </location>
</feature>
<organism evidence="1">
    <name type="scientific">marine sediment metagenome</name>
    <dbReference type="NCBI Taxonomy" id="412755"/>
    <lineage>
        <taxon>unclassified sequences</taxon>
        <taxon>metagenomes</taxon>
        <taxon>ecological metagenomes</taxon>
    </lineage>
</organism>
<dbReference type="EMBL" id="LAZR01070183">
    <property type="protein sequence ID" value="KKK44397.1"/>
    <property type="molecule type" value="Genomic_DNA"/>
</dbReference>
<reference evidence="1" key="1">
    <citation type="journal article" date="2015" name="Nature">
        <title>Complex archaea that bridge the gap between prokaryotes and eukaryotes.</title>
        <authorList>
            <person name="Spang A."/>
            <person name="Saw J.H."/>
            <person name="Jorgensen S.L."/>
            <person name="Zaremba-Niedzwiedzka K."/>
            <person name="Martijn J."/>
            <person name="Lind A.E."/>
            <person name="van Eijk R."/>
            <person name="Schleper C."/>
            <person name="Guy L."/>
            <person name="Ettema T.J."/>
        </authorList>
    </citation>
    <scope>NUCLEOTIDE SEQUENCE</scope>
</reference>
<dbReference type="AlphaFoldDB" id="A0A0F8VJ59"/>
<name>A0A0F8VJ59_9ZZZZ</name>